<dbReference type="AlphaFoldDB" id="A0A7Y6B8G6"/>
<evidence type="ECO:0000313" key="2">
    <source>
        <dbReference type="Proteomes" id="UP000536441"/>
    </source>
</evidence>
<comment type="caution">
    <text evidence="1">The sequence shown here is derived from an EMBL/GenBank/DDBJ whole genome shotgun (WGS) entry which is preliminary data.</text>
</comment>
<dbReference type="RefSeq" id="WP_175312881.1">
    <property type="nucleotide sequence ID" value="NZ_CBCRYR010000053.1"/>
</dbReference>
<gene>
    <name evidence="1" type="ORF">HP438_15965</name>
</gene>
<protein>
    <submittedName>
        <fullName evidence="1">Uncharacterized protein</fullName>
    </submittedName>
</protein>
<proteinExistence type="predicted"/>
<reference evidence="1 2" key="1">
    <citation type="submission" date="2020-05" db="EMBL/GenBank/DDBJ databases">
        <title>Genome Sequencing of Type Strains.</title>
        <authorList>
            <person name="Lemaire J.F."/>
            <person name="Inderbitzin P."/>
            <person name="Gregorio O.A."/>
            <person name="Collins S.B."/>
            <person name="Wespe N."/>
            <person name="Knight-Connoni V."/>
        </authorList>
    </citation>
    <scope>NUCLEOTIDE SEQUENCE [LARGE SCALE GENOMIC DNA]</scope>
    <source>
        <strain evidence="1 2">DSM 100049</strain>
    </source>
</reference>
<keyword evidence="2" id="KW-1185">Reference proteome</keyword>
<organism evidence="1 2">
    <name type="scientific">Sphingomonas zeae</name>
    <dbReference type="NCBI Taxonomy" id="1646122"/>
    <lineage>
        <taxon>Bacteria</taxon>
        <taxon>Pseudomonadati</taxon>
        <taxon>Pseudomonadota</taxon>
        <taxon>Alphaproteobacteria</taxon>
        <taxon>Sphingomonadales</taxon>
        <taxon>Sphingomonadaceae</taxon>
        <taxon>Sphingomonas</taxon>
    </lineage>
</organism>
<accession>A0A7Y6B8G6</accession>
<dbReference type="EMBL" id="JABMCH010000070">
    <property type="protein sequence ID" value="NUU48466.1"/>
    <property type="molecule type" value="Genomic_DNA"/>
</dbReference>
<dbReference type="Proteomes" id="UP000536441">
    <property type="component" value="Unassembled WGS sequence"/>
</dbReference>
<name>A0A7Y6B8G6_9SPHN</name>
<evidence type="ECO:0000313" key="1">
    <source>
        <dbReference type="EMBL" id="NUU48466.1"/>
    </source>
</evidence>
<sequence length="57" mass="6354">MSILKAVLLGREILPLRWLGGALVPKSLAMDEPETGKPAAWHVDRQLAGIDRYVFRP</sequence>